<proteinExistence type="predicted"/>
<dbReference type="EMBL" id="AGCU01176132">
    <property type="status" value="NOT_ANNOTATED_CDS"/>
    <property type="molecule type" value="Genomic_DNA"/>
</dbReference>
<dbReference type="Proteomes" id="UP000007267">
    <property type="component" value="Unassembled WGS sequence"/>
</dbReference>
<dbReference type="Pfam" id="PF13765">
    <property type="entry name" value="PRY"/>
    <property type="match status" value="1"/>
</dbReference>
<dbReference type="Gene3D" id="3.30.40.10">
    <property type="entry name" value="Zinc/RING finger domain, C3HC4 (zinc finger)"/>
    <property type="match status" value="1"/>
</dbReference>
<accession>K7G8K4</accession>
<dbReference type="InterPro" id="IPR000315">
    <property type="entry name" value="Znf_B-box"/>
</dbReference>
<dbReference type="PROSITE" id="PS50188">
    <property type="entry name" value="B302_SPRY"/>
    <property type="match status" value="1"/>
</dbReference>
<dbReference type="Pfam" id="PF15227">
    <property type="entry name" value="zf-C3HC4_4"/>
    <property type="match status" value="1"/>
</dbReference>
<evidence type="ECO:0000256" key="5">
    <source>
        <dbReference type="SAM" id="Coils"/>
    </source>
</evidence>
<evidence type="ECO:0000259" key="7">
    <source>
        <dbReference type="PROSITE" id="PS50119"/>
    </source>
</evidence>
<keyword evidence="1" id="KW-0479">Metal-binding</keyword>
<keyword evidence="3" id="KW-0862">Zinc</keyword>
<dbReference type="HOGENOM" id="CLU_013137_0_3_1"/>
<evidence type="ECO:0000259" key="8">
    <source>
        <dbReference type="PROSITE" id="PS50188"/>
    </source>
</evidence>
<feature type="coiled-coil region" evidence="5">
    <location>
        <begin position="186"/>
        <end position="235"/>
    </location>
</feature>
<dbReference type="Gene3D" id="2.60.120.920">
    <property type="match status" value="1"/>
</dbReference>
<dbReference type="InterPro" id="IPR043136">
    <property type="entry name" value="B30.2/SPRY_sf"/>
</dbReference>
<dbReference type="OMA" id="RCGNRYR"/>
<evidence type="ECO:0000256" key="3">
    <source>
        <dbReference type="ARBA" id="ARBA00022833"/>
    </source>
</evidence>
<evidence type="ECO:0000256" key="4">
    <source>
        <dbReference type="PROSITE-ProRule" id="PRU00024"/>
    </source>
</evidence>
<dbReference type="InterPro" id="IPR013320">
    <property type="entry name" value="ConA-like_dom_sf"/>
</dbReference>
<evidence type="ECO:0000313" key="9">
    <source>
        <dbReference type="Ensembl" id="ENSPSIP00000016615.1"/>
    </source>
</evidence>
<dbReference type="PROSITE" id="PS50089">
    <property type="entry name" value="ZF_RING_2"/>
    <property type="match status" value="1"/>
</dbReference>
<dbReference type="InterPro" id="IPR013083">
    <property type="entry name" value="Znf_RING/FYVE/PHD"/>
</dbReference>
<dbReference type="CDD" id="cd12888">
    <property type="entry name" value="SPRY_PRY_TRIM7_like"/>
    <property type="match status" value="1"/>
</dbReference>
<dbReference type="InterPro" id="IPR001841">
    <property type="entry name" value="Znf_RING"/>
</dbReference>
<dbReference type="GeneTree" id="ENSGT01030000234669"/>
<feature type="domain" description="B box-type" evidence="7">
    <location>
        <begin position="88"/>
        <end position="129"/>
    </location>
</feature>
<keyword evidence="2 4" id="KW-0863">Zinc-finger</keyword>
<dbReference type="EMBL" id="AGCU01176134">
    <property type="status" value="NOT_ANNOTATED_CDS"/>
    <property type="molecule type" value="Genomic_DNA"/>
</dbReference>
<dbReference type="SUPFAM" id="SSF49899">
    <property type="entry name" value="Concanavalin A-like lectins/glucanases"/>
    <property type="match status" value="1"/>
</dbReference>
<evidence type="ECO:0000256" key="2">
    <source>
        <dbReference type="ARBA" id="ARBA00022771"/>
    </source>
</evidence>
<evidence type="ECO:0000256" key="1">
    <source>
        <dbReference type="ARBA" id="ARBA00022723"/>
    </source>
</evidence>
<sequence length="449" mass="51203">MAISSHRVKGLQEAVLCSLCREYFQDPVILKCGHNFCRACITQYCEASRSAASYACPQCGKAFGKGEFQPNRQLRNVVELTRRLPDPSGSSACKEHEEFLKLFCEVDQAPICLVCRESHSHKEHTVVPIDEAALEYKVKVQKHLESLKEREEILLLKLSEEITCVHAQKQTQAERQKIVAEFQQLRHFLEEQEQLLLAQLQKLEEEIMRTQTDTVRKLSAQISRLVSLIRELEGKLQKPASEFLKEVRSTLSRCEEGQAQQPEEMSPELEERIRGFSQKTLVLSETLRTFKANVTLDPDTASPQLLLSWDEKRVSWESPWDWVLSNPERFSLVPCVLGHEGFTSGRHCWEVEVGDGPYWAVGVARESVRRKGWITFSPKGGIWAVQRCGGRFRVLTSPRTPLPLSCPRRIRVCLDCDRGQVTFIDAGAEAPIFTFPPGSLPGERIRPWF</sequence>
<dbReference type="PROSITE" id="PS00518">
    <property type="entry name" value="ZF_RING_1"/>
    <property type="match status" value="1"/>
</dbReference>
<evidence type="ECO:0000259" key="6">
    <source>
        <dbReference type="PROSITE" id="PS50089"/>
    </source>
</evidence>
<keyword evidence="5" id="KW-0175">Coiled coil</keyword>
<protein>
    <submittedName>
        <fullName evidence="9">Uncharacterized protein</fullName>
    </submittedName>
</protein>
<dbReference type="SUPFAM" id="SSF57850">
    <property type="entry name" value="RING/U-box"/>
    <property type="match status" value="1"/>
</dbReference>
<dbReference type="Pfam" id="PF00643">
    <property type="entry name" value="zf-B_box"/>
    <property type="match status" value="1"/>
</dbReference>
<dbReference type="SMART" id="SM00589">
    <property type="entry name" value="PRY"/>
    <property type="match status" value="1"/>
</dbReference>
<keyword evidence="10" id="KW-1185">Reference proteome</keyword>
<reference evidence="10" key="2">
    <citation type="journal article" date="2013" name="Nat. Genet.">
        <title>The draft genomes of soft-shell turtle and green sea turtle yield insights into the development and evolution of the turtle-specific body plan.</title>
        <authorList>
            <person name="Wang Z."/>
            <person name="Pascual-Anaya J."/>
            <person name="Zadissa A."/>
            <person name="Li W."/>
            <person name="Niimura Y."/>
            <person name="Huang Z."/>
            <person name="Li C."/>
            <person name="White S."/>
            <person name="Xiong Z."/>
            <person name="Fang D."/>
            <person name="Wang B."/>
            <person name="Ming Y."/>
            <person name="Chen Y."/>
            <person name="Zheng Y."/>
            <person name="Kuraku S."/>
            <person name="Pignatelli M."/>
            <person name="Herrero J."/>
            <person name="Beal K."/>
            <person name="Nozawa M."/>
            <person name="Li Q."/>
            <person name="Wang J."/>
            <person name="Zhang H."/>
            <person name="Yu L."/>
            <person name="Shigenobu S."/>
            <person name="Wang J."/>
            <person name="Liu J."/>
            <person name="Flicek P."/>
            <person name="Searle S."/>
            <person name="Wang J."/>
            <person name="Kuratani S."/>
            <person name="Yin Y."/>
            <person name="Aken B."/>
            <person name="Zhang G."/>
            <person name="Irie N."/>
        </authorList>
    </citation>
    <scope>NUCLEOTIDE SEQUENCE [LARGE SCALE GENOMIC DNA]</scope>
    <source>
        <strain evidence="10">Daiwa-1</strain>
    </source>
</reference>
<reference evidence="10" key="1">
    <citation type="submission" date="2011-10" db="EMBL/GenBank/DDBJ databases">
        <authorList>
            <consortium name="Soft-shell Turtle Genome Consortium"/>
        </authorList>
    </citation>
    <scope>NUCLEOTIDE SEQUENCE [LARGE SCALE GENOMIC DNA]</scope>
    <source>
        <strain evidence="10">Daiwa-1</strain>
    </source>
</reference>
<dbReference type="SMART" id="SM00449">
    <property type="entry name" value="SPRY"/>
    <property type="match status" value="1"/>
</dbReference>
<organism evidence="9 10">
    <name type="scientific">Pelodiscus sinensis</name>
    <name type="common">Chinese softshell turtle</name>
    <name type="synonym">Trionyx sinensis</name>
    <dbReference type="NCBI Taxonomy" id="13735"/>
    <lineage>
        <taxon>Eukaryota</taxon>
        <taxon>Metazoa</taxon>
        <taxon>Chordata</taxon>
        <taxon>Craniata</taxon>
        <taxon>Vertebrata</taxon>
        <taxon>Euteleostomi</taxon>
        <taxon>Archelosauria</taxon>
        <taxon>Testudinata</taxon>
        <taxon>Testudines</taxon>
        <taxon>Cryptodira</taxon>
        <taxon>Trionychia</taxon>
        <taxon>Trionychidae</taxon>
        <taxon>Pelodiscus</taxon>
    </lineage>
</organism>
<dbReference type="PRINTS" id="PR01407">
    <property type="entry name" value="BUTYPHLNCDUF"/>
</dbReference>
<dbReference type="PANTHER" id="PTHR24103">
    <property type="entry name" value="E3 UBIQUITIN-PROTEIN LIGASE TRIM"/>
    <property type="match status" value="1"/>
</dbReference>
<dbReference type="Gene3D" id="3.30.160.60">
    <property type="entry name" value="Classic Zinc Finger"/>
    <property type="match status" value="1"/>
</dbReference>
<dbReference type="SMART" id="SM00336">
    <property type="entry name" value="BBOX"/>
    <property type="match status" value="1"/>
</dbReference>
<dbReference type="EMBL" id="AGCU01176133">
    <property type="status" value="NOT_ANNOTATED_CDS"/>
    <property type="molecule type" value="Genomic_DNA"/>
</dbReference>
<dbReference type="FunFam" id="2.60.120.920:FF:000004">
    <property type="entry name" value="Butyrophilin subfamily 1 member A1"/>
    <property type="match status" value="1"/>
</dbReference>
<reference evidence="9" key="3">
    <citation type="submission" date="2025-08" db="UniProtKB">
        <authorList>
            <consortium name="Ensembl"/>
        </authorList>
    </citation>
    <scope>IDENTIFICATION</scope>
</reference>
<dbReference type="SMART" id="SM00184">
    <property type="entry name" value="RING"/>
    <property type="match status" value="1"/>
</dbReference>
<dbReference type="Ensembl" id="ENSPSIT00000016691.1">
    <property type="protein sequence ID" value="ENSPSIP00000016615.1"/>
    <property type="gene ID" value="ENSPSIG00000014753.1"/>
</dbReference>
<evidence type="ECO:0000313" key="10">
    <source>
        <dbReference type="Proteomes" id="UP000007267"/>
    </source>
</evidence>
<dbReference type="InterPro" id="IPR001870">
    <property type="entry name" value="B30.2/SPRY"/>
</dbReference>
<dbReference type="InterPro" id="IPR003877">
    <property type="entry name" value="SPRY_dom"/>
</dbReference>
<dbReference type="SUPFAM" id="SSF57845">
    <property type="entry name" value="B-box zinc-binding domain"/>
    <property type="match status" value="1"/>
</dbReference>
<dbReference type="InterPro" id="IPR017907">
    <property type="entry name" value="Znf_RING_CS"/>
</dbReference>
<dbReference type="GO" id="GO:0008270">
    <property type="term" value="F:zinc ion binding"/>
    <property type="evidence" value="ECO:0007669"/>
    <property type="project" value="UniProtKB-KW"/>
</dbReference>
<dbReference type="eggNOG" id="KOG2177">
    <property type="taxonomic scope" value="Eukaryota"/>
</dbReference>
<feature type="domain" description="B30.2/SPRY" evidence="8">
    <location>
        <begin position="274"/>
        <end position="449"/>
    </location>
</feature>
<feature type="domain" description="RING-type" evidence="6">
    <location>
        <begin position="17"/>
        <end position="59"/>
    </location>
</feature>
<name>K7G8K4_PELSI</name>
<reference evidence="9" key="4">
    <citation type="submission" date="2025-09" db="UniProtKB">
        <authorList>
            <consortium name="Ensembl"/>
        </authorList>
    </citation>
    <scope>IDENTIFICATION</scope>
</reference>
<dbReference type="InterPro" id="IPR050143">
    <property type="entry name" value="TRIM/RBCC"/>
</dbReference>
<dbReference type="Pfam" id="PF00622">
    <property type="entry name" value="SPRY"/>
    <property type="match status" value="1"/>
</dbReference>
<dbReference type="InterPro" id="IPR003879">
    <property type="entry name" value="Butyrophylin_SPRY"/>
</dbReference>
<dbReference type="InterPro" id="IPR006574">
    <property type="entry name" value="PRY"/>
</dbReference>
<dbReference type="AlphaFoldDB" id="K7G8K4"/>
<dbReference type="PROSITE" id="PS50119">
    <property type="entry name" value="ZF_BBOX"/>
    <property type="match status" value="1"/>
</dbReference>